<organism evidence="3 4">
    <name type="scientific">Stieleria marina</name>
    <dbReference type="NCBI Taxonomy" id="1930275"/>
    <lineage>
        <taxon>Bacteria</taxon>
        <taxon>Pseudomonadati</taxon>
        <taxon>Planctomycetota</taxon>
        <taxon>Planctomycetia</taxon>
        <taxon>Pirellulales</taxon>
        <taxon>Pirellulaceae</taxon>
        <taxon>Stieleria</taxon>
    </lineage>
</organism>
<feature type="transmembrane region" description="Helical" evidence="1">
    <location>
        <begin position="175"/>
        <end position="195"/>
    </location>
</feature>
<feature type="transmembrane region" description="Helical" evidence="1">
    <location>
        <begin position="41"/>
        <end position="58"/>
    </location>
</feature>
<evidence type="ECO:0000259" key="2">
    <source>
        <dbReference type="Pfam" id="PF00892"/>
    </source>
</evidence>
<dbReference type="SUPFAM" id="SSF103481">
    <property type="entry name" value="Multidrug resistance efflux transporter EmrE"/>
    <property type="match status" value="2"/>
</dbReference>
<feature type="transmembrane region" description="Helical" evidence="1">
    <location>
        <begin position="124"/>
        <end position="143"/>
    </location>
</feature>
<dbReference type="AlphaFoldDB" id="A0A517P1M1"/>
<feature type="transmembrane region" description="Helical" evidence="1">
    <location>
        <begin position="94"/>
        <end position="112"/>
    </location>
</feature>
<dbReference type="OrthoDB" id="9814731at2"/>
<dbReference type="RefSeq" id="WP_145421039.1">
    <property type="nucleotide sequence ID" value="NZ_CP036526.1"/>
</dbReference>
<dbReference type="PANTHER" id="PTHR22911">
    <property type="entry name" value="ACYL-MALONYL CONDENSING ENZYME-RELATED"/>
    <property type="match status" value="1"/>
</dbReference>
<accession>A0A517P1M1</accession>
<feature type="transmembrane region" description="Helical" evidence="1">
    <location>
        <begin position="149"/>
        <end position="168"/>
    </location>
</feature>
<protein>
    <submittedName>
        <fullName evidence="3">EamA-like transporter family protein</fullName>
    </submittedName>
</protein>
<sequence>MTSRNRARWLIVLAALLWSTSGFFAKAPWFDDWPMETRGVALTFWRAVFAALTVLPFVRRPTFRFAMIPMSLCFTAMVYSFIVAMVAGSETTTIWLQYVGPAWVAVGGLLGLGDRPTQRDAVMLGLSVAGILVIVSMEFTVGGGSASSWPVGLALFSGLMYAGVMLSIRKLRGVNVAWIGMVNHVVCIVLLAPMVIGQTVVPHGFQWIALFALGAVQLAIPYMLFAWAVREIDSNEASLITLLEPMVVPLWTFLAWRNHTSYRYPDWWVVIGAGLIAVGFIWRYQIAKRTMTQKP</sequence>
<keyword evidence="4" id="KW-1185">Reference proteome</keyword>
<dbReference type="GO" id="GO:0016020">
    <property type="term" value="C:membrane"/>
    <property type="evidence" value="ECO:0007669"/>
    <property type="project" value="InterPro"/>
</dbReference>
<feature type="transmembrane region" description="Helical" evidence="1">
    <location>
        <begin position="207"/>
        <end position="225"/>
    </location>
</feature>
<keyword evidence="1" id="KW-0812">Transmembrane</keyword>
<dbReference type="Proteomes" id="UP000319817">
    <property type="component" value="Chromosome"/>
</dbReference>
<feature type="transmembrane region" description="Helical" evidence="1">
    <location>
        <begin position="267"/>
        <end position="284"/>
    </location>
</feature>
<name>A0A517P1M1_9BACT</name>
<feature type="domain" description="EamA" evidence="2">
    <location>
        <begin position="150"/>
        <end position="281"/>
    </location>
</feature>
<gene>
    <name evidence="3" type="ORF">K239x_52970</name>
</gene>
<feature type="domain" description="EamA" evidence="2">
    <location>
        <begin position="9"/>
        <end position="135"/>
    </location>
</feature>
<evidence type="ECO:0000256" key="1">
    <source>
        <dbReference type="SAM" id="Phobius"/>
    </source>
</evidence>
<keyword evidence="1" id="KW-1133">Transmembrane helix</keyword>
<keyword evidence="1" id="KW-0472">Membrane</keyword>
<dbReference type="InterPro" id="IPR000620">
    <property type="entry name" value="EamA_dom"/>
</dbReference>
<feature type="transmembrane region" description="Helical" evidence="1">
    <location>
        <begin position="237"/>
        <end position="255"/>
    </location>
</feature>
<dbReference type="InterPro" id="IPR037185">
    <property type="entry name" value="EmrE-like"/>
</dbReference>
<reference evidence="3 4" key="1">
    <citation type="submission" date="2019-02" db="EMBL/GenBank/DDBJ databases">
        <title>Deep-cultivation of Planctomycetes and their phenomic and genomic characterization uncovers novel biology.</title>
        <authorList>
            <person name="Wiegand S."/>
            <person name="Jogler M."/>
            <person name="Boedeker C."/>
            <person name="Pinto D."/>
            <person name="Vollmers J."/>
            <person name="Rivas-Marin E."/>
            <person name="Kohn T."/>
            <person name="Peeters S.H."/>
            <person name="Heuer A."/>
            <person name="Rast P."/>
            <person name="Oberbeckmann S."/>
            <person name="Bunk B."/>
            <person name="Jeske O."/>
            <person name="Meyerdierks A."/>
            <person name="Storesund J.E."/>
            <person name="Kallscheuer N."/>
            <person name="Luecker S."/>
            <person name="Lage O.M."/>
            <person name="Pohl T."/>
            <person name="Merkel B.J."/>
            <person name="Hornburger P."/>
            <person name="Mueller R.-W."/>
            <person name="Bruemmer F."/>
            <person name="Labrenz M."/>
            <person name="Spormann A.M."/>
            <person name="Op den Camp H."/>
            <person name="Overmann J."/>
            <person name="Amann R."/>
            <person name="Jetten M.S.M."/>
            <person name="Mascher T."/>
            <person name="Medema M.H."/>
            <person name="Devos D.P."/>
            <person name="Kaster A.-K."/>
            <person name="Ovreas L."/>
            <person name="Rohde M."/>
            <person name="Galperin M.Y."/>
            <person name="Jogler C."/>
        </authorList>
    </citation>
    <scope>NUCLEOTIDE SEQUENCE [LARGE SCALE GENOMIC DNA]</scope>
    <source>
        <strain evidence="3 4">K23_9</strain>
    </source>
</reference>
<proteinExistence type="predicted"/>
<dbReference type="Pfam" id="PF00892">
    <property type="entry name" value="EamA"/>
    <property type="match status" value="2"/>
</dbReference>
<feature type="transmembrane region" description="Helical" evidence="1">
    <location>
        <begin position="65"/>
        <end position="88"/>
    </location>
</feature>
<dbReference type="PANTHER" id="PTHR22911:SF79">
    <property type="entry name" value="MOBA-LIKE NTP TRANSFERASE DOMAIN-CONTAINING PROTEIN"/>
    <property type="match status" value="1"/>
</dbReference>
<evidence type="ECO:0000313" key="4">
    <source>
        <dbReference type="Proteomes" id="UP000319817"/>
    </source>
</evidence>
<dbReference type="EMBL" id="CP036526">
    <property type="protein sequence ID" value="QDT13279.1"/>
    <property type="molecule type" value="Genomic_DNA"/>
</dbReference>
<evidence type="ECO:0000313" key="3">
    <source>
        <dbReference type="EMBL" id="QDT13279.1"/>
    </source>
</evidence>